<keyword evidence="4 6" id="KW-1133">Transmembrane helix</keyword>
<evidence type="ECO:0000313" key="7">
    <source>
        <dbReference type="EMBL" id="PSN81877.1"/>
    </source>
</evidence>
<dbReference type="Pfam" id="PF13520">
    <property type="entry name" value="AA_permease_2"/>
    <property type="match status" value="1"/>
</dbReference>
<protein>
    <recommendedName>
        <fullName evidence="9">Amino acid permease/ SLC12A domain-containing protein</fullName>
    </recommendedName>
</protein>
<dbReference type="GO" id="GO:0005886">
    <property type="term" value="C:plasma membrane"/>
    <property type="evidence" value="ECO:0007669"/>
    <property type="project" value="UniProtKB-SubCell"/>
</dbReference>
<feature type="transmembrane region" description="Helical" evidence="6">
    <location>
        <begin position="354"/>
        <end position="375"/>
    </location>
</feature>
<feature type="transmembrane region" description="Helical" evidence="6">
    <location>
        <begin position="430"/>
        <end position="455"/>
    </location>
</feature>
<evidence type="ECO:0000256" key="3">
    <source>
        <dbReference type="ARBA" id="ARBA00022692"/>
    </source>
</evidence>
<dbReference type="Gene3D" id="1.20.1740.10">
    <property type="entry name" value="Amino acid/polyamine transporter I"/>
    <property type="match status" value="1"/>
</dbReference>
<dbReference type="GO" id="GO:0022857">
    <property type="term" value="F:transmembrane transporter activity"/>
    <property type="evidence" value="ECO:0007669"/>
    <property type="project" value="InterPro"/>
</dbReference>
<feature type="transmembrane region" description="Helical" evidence="6">
    <location>
        <begin position="34"/>
        <end position="54"/>
    </location>
</feature>
<dbReference type="PIRSF" id="PIRSF006060">
    <property type="entry name" value="AA_transporter"/>
    <property type="match status" value="1"/>
</dbReference>
<feature type="transmembrane region" description="Helical" evidence="6">
    <location>
        <begin position="476"/>
        <end position="498"/>
    </location>
</feature>
<name>A0A2R6A6B3_9ARCH</name>
<feature type="transmembrane region" description="Helical" evidence="6">
    <location>
        <begin position="406"/>
        <end position="424"/>
    </location>
</feature>
<evidence type="ECO:0000256" key="6">
    <source>
        <dbReference type="SAM" id="Phobius"/>
    </source>
</evidence>
<evidence type="ECO:0000256" key="1">
    <source>
        <dbReference type="ARBA" id="ARBA00004651"/>
    </source>
</evidence>
<dbReference type="InterPro" id="IPR050367">
    <property type="entry name" value="APC_superfamily"/>
</dbReference>
<gene>
    <name evidence="7" type="ORF">B9Q01_09660</name>
</gene>
<dbReference type="PANTHER" id="PTHR42770">
    <property type="entry name" value="AMINO ACID TRANSPORTER-RELATED"/>
    <property type="match status" value="1"/>
</dbReference>
<feature type="transmembrane region" description="Helical" evidence="6">
    <location>
        <begin position="125"/>
        <end position="144"/>
    </location>
</feature>
<feature type="transmembrane region" description="Helical" evidence="6">
    <location>
        <begin position="61"/>
        <end position="80"/>
    </location>
</feature>
<keyword evidence="3 6" id="KW-0812">Transmembrane</keyword>
<evidence type="ECO:0000256" key="4">
    <source>
        <dbReference type="ARBA" id="ARBA00022989"/>
    </source>
</evidence>
<evidence type="ECO:0000256" key="5">
    <source>
        <dbReference type="ARBA" id="ARBA00023136"/>
    </source>
</evidence>
<sequence>MTSEQSTKFAQKQVQTFVREATGLVRVMSPYSAFAYNILNIGVIFPWVYLLSAGAFPGSNIALGILITGVFASFLAFAYSGIASVMPRTGGDYVFESRVLSPWIGFPIVATMVLFWFLQWDALGGWLTAVLGLAPMFTGLGLSLNSSSLLNIGAWFTTPLGIWITTIAFGLLATATLIKGFRLFVRIQWVMWYGFLLSYTVIIGLLLTTPHAKFIAEFNSAVSKIAPNSPSDYYSYVINYEKSQGFNPNTSFSWAATLGVLPIALTSLGWVGYAQYQAGEIQQASSLKKQLFINLGGAVTSAIMMALLAFAFTRTVGYDWLAAAANASFISANLSMPIPPWFSNLVVVMTSSPILIFLATVGVFLNALQVVYNVYVGQTRMALASSMDRILPEWVSRVSSRTGTPVNAHLLFFVLGGIIYSYIYNFVPGWISLTLAVTAVATVMYIATSLAAALLPFRMKEIYNSAEISRFRFGSVPLITIAGAISAAFSAWMLYYYLTVPALGVAYLPSELLMLAIFVGWLVYFAVRRWYVKTKLGIDIDSAFRQIPPD</sequence>
<feature type="transmembrane region" description="Helical" evidence="6">
    <location>
        <begin position="252"/>
        <end position="271"/>
    </location>
</feature>
<feature type="transmembrane region" description="Helical" evidence="6">
    <location>
        <begin position="291"/>
        <end position="312"/>
    </location>
</feature>
<proteinExistence type="predicted"/>
<feature type="transmembrane region" description="Helical" evidence="6">
    <location>
        <begin position="190"/>
        <end position="208"/>
    </location>
</feature>
<evidence type="ECO:0000313" key="8">
    <source>
        <dbReference type="Proteomes" id="UP000240880"/>
    </source>
</evidence>
<keyword evidence="2" id="KW-1003">Cell membrane</keyword>
<reference evidence="7 8" key="1">
    <citation type="submission" date="2017-04" db="EMBL/GenBank/DDBJ databases">
        <title>Novel microbial lineages endemic to geothermal iron-oxide mats fill important gaps in the evolutionary history of Archaea.</title>
        <authorList>
            <person name="Jay Z.J."/>
            <person name="Beam J.P."/>
            <person name="Dlakic M."/>
            <person name="Rusch D.B."/>
            <person name="Kozubal M.A."/>
            <person name="Inskeep W.P."/>
        </authorList>
    </citation>
    <scope>NUCLEOTIDE SEQUENCE [LARGE SCALE GENOMIC DNA]</scope>
    <source>
        <strain evidence="7">OSP_D</strain>
    </source>
</reference>
<evidence type="ECO:0000256" key="2">
    <source>
        <dbReference type="ARBA" id="ARBA00022475"/>
    </source>
</evidence>
<keyword evidence="5 6" id="KW-0472">Membrane</keyword>
<feature type="transmembrane region" description="Helical" evidence="6">
    <location>
        <begin position="504"/>
        <end position="527"/>
    </location>
</feature>
<dbReference type="EMBL" id="NEXC01000126">
    <property type="protein sequence ID" value="PSN81877.1"/>
    <property type="molecule type" value="Genomic_DNA"/>
</dbReference>
<accession>A0A2R6A6B3</accession>
<evidence type="ECO:0008006" key="9">
    <source>
        <dbReference type="Google" id="ProtNLM"/>
    </source>
</evidence>
<comment type="subcellular location">
    <subcellularLocation>
        <location evidence="1">Cell membrane</location>
        <topology evidence="1">Multi-pass membrane protein</topology>
    </subcellularLocation>
</comment>
<dbReference type="AlphaFoldDB" id="A0A2R6A6B3"/>
<feature type="transmembrane region" description="Helical" evidence="6">
    <location>
        <begin position="156"/>
        <end position="178"/>
    </location>
</feature>
<dbReference type="Proteomes" id="UP000240880">
    <property type="component" value="Unassembled WGS sequence"/>
</dbReference>
<dbReference type="InterPro" id="IPR002293">
    <property type="entry name" value="AA/rel_permease1"/>
</dbReference>
<comment type="caution">
    <text evidence="7">The sequence shown here is derived from an EMBL/GenBank/DDBJ whole genome shotgun (WGS) entry which is preliminary data.</text>
</comment>
<feature type="transmembrane region" description="Helical" evidence="6">
    <location>
        <begin position="100"/>
        <end position="118"/>
    </location>
</feature>
<dbReference type="PANTHER" id="PTHR42770:SF7">
    <property type="entry name" value="MEMBRANE PROTEIN"/>
    <property type="match status" value="1"/>
</dbReference>
<organism evidence="7 8">
    <name type="scientific">Candidatus Marsarchaeota G1 archaeon OSP_D</name>
    <dbReference type="NCBI Taxonomy" id="1978155"/>
    <lineage>
        <taxon>Archaea</taxon>
        <taxon>Candidatus Marsarchaeota</taxon>
        <taxon>Candidatus Marsarchaeota group 1</taxon>
    </lineage>
</organism>